<organism evidence="1 2">
    <name type="scientific">Thermoclostridium caenicola</name>
    <dbReference type="NCBI Taxonomy" id="659425"/>
    <lineage>
        <taxon>Bacteria</taxon>
        <taxon>Bacillati</taxon>
        <taxon>Bacillota</taxon>
        <taxon>Clostridia</taxon>
        <taxon>Eubacteriales</taxon>
        <taxon>Oscillospiraceae</taxon>
        <taxon>Thermoclostridium</taxon>
    </lineage>
</organism>
<reference evidence="1 2" key="1">
    <citation type="submission" date="2016-11" db="EMBL/GenBank/DDBJ databases">
        <authorList>
            <person name="Varghese N."/>
            <person name="Submissions S."/>
        </authorList>
    </citation>
    <scope>NUCLEOTIDE SEQUENCE [LARGE SCALE GENOMIC DNA]</scope>
    <source>
        <strain evidence="1 2">DSM 19027</strain>
    </source>
</reference>
<dbReference type="InterPro" id="IPR003724">
    <property type="entry name" value="CblAdoTrfase_CobA"/>
</dbReference>
<name>A0A1M6K7I4_9FIRM</name>
<dbReference type="Proteomes" id="UP000324781">
    <property type="component" value="Unassembled WGS sequence"/>
</dbReference>
<protein>
    <submittedName>
        <fullName evidence="1">Cob(I)alamin adenosyltransferase</fullName>
    </submittedName>
</protein>
<proteinExistence type="predicted"/>
<dbReference type="PANTHER" id="PTHR46638:SF1">
    <property type="entry name" value="CORRINOID ADENOSYLTRANSFERASE"/>
    <property type="match status" value="1"/>
</dbReference>
<keyword evidence="1" id="KW-0808">Transferase</keyword>
<dbReference type="RefSeq" id="WP_188118529.1">
    <property type="nucleotide sequence ID" value="NZ_FQZP01000070.1"/>
</dbReference>
<keyword evidence="2" id="KW-1185">Reference proteome</keyword>
<evidence type="ECO:0000313" key="1">
    <source>
        <dbReference type="EMBL" id="SHJ54853.1"/>
    </source>
</evidence>
<dbReference type="Pfam" id="PF02572">
    <property type="entry name" value="CobA_CobO_BtuR"/>
    <property type="match status" value="1"/>
</dbReference>
<dbReference type="PIRSF" id="PIRSF015617">
    <property type="entry name" value="Adensltrnsf_CobA"/>
    <property type="match status" value="1"/>
</dbReference>
<dbReference type="AlphaFoldDB" id="A0A1M6K7I4"/>
<accession>A0A1M6K7I4</accession>
<dbReference type="InterPro" id="IPR027417">
    <property type="entry name" value="P-loop_NTPase"/>
</dbReference>
<dbReference type="Gene3D" id="3.40.50.300">
    <property type="entry name" value="P-loop containing nucleotide triphosphate hydrolases"/>
    <property type="match status" value="1"/>
</dbReference>
<gene>
    <name evidence="1" type="ORF">SAMN05444373_10701</name>
</gene>
<dbReference type="EMBL" id="FQZP01000070">
    <property type="protein sequence ID" value="SHJ54853.1"/>
    <property type="molecule type" value="Genomic_DNA"/>
</dbReference>
<sequence>MESGRHFLHLHIGEGKGKTTAAVGMVIRAAGWNWSVLFCQFLKSSQSGELRALGMLKDRVTLFRPAMRHKAFIWEQNPQQREETRADLEQGWNQIVKMVDNQNFDMIVLDEILDVLHLGLIPEGQVYNLVRQVPAEWVLTGRTASRSLLEQADYITRMDPVKHPFQKGIKARQGIEF</sequence>
<dbReference type="PANTHER" id="PTHR46638">
    <property type="entry name" value="CORRINOID ADENOSYLTRANSFERASE"/>
    <property type="match status" value="1"/>
</dbReference>
<evidence type="ECO:0000313" key="2">
    <source>
        <dbReference type="Proteomes" id="UP000324781"/>
    </source>
</evidence>
<dbReference type="SUPFAM" id="SSF52540">
    <property type="entry name" value="P-loop containing nucleoside triphosphate hydrolases"/>
    <property type="match status" value="1"/>
</dbReference>
<dbReference type="GO" id="GO:0008817">
    <property type="term" value="F:corrinoid adenosyltransferase activity"/>
    <property type="evidence" value="ECO:0007669"/>
    <property type="project" value="InterPro"/>
</dbReference>
<dbReference type="GO" id="GO:0009236">
    <property type="term" value="P:cobalamin biosynthetic process"/>
    <property type="evidence" value="ECO:0007669"/>
    <property type="project" value="InterPro"/>
</dbReference>
<dbReference type="GO" id="GO:0005524">
    <property type="term" value="F:ATP binding"/>
    <property type="evidence" value="ECO:0007669"/>
    <property type="project" value="InterPro"/>
</dbReference>